<sequence length="88" mass="9922">MIKQLTHQVAVLEESSARKDTEIADLQQQATRLESKEAKANQASSAALCGGDNMKMNMVGDKAQLEYLKNQLQIEKRHNEEREDSSFN</sequence>
<feature type="region of interest" description="Disordered" evidence="1">
    <location>
        <begin position="34"/>
        <end position="53"/>
    </location>
</feature>
<reference evidence="2 3" key="1">
    <citation type="journal article" date="2024" name="Nat. Commun.">
        <title>Phylogenomics reveals the evolutionary origins of lichenization in chlorophyte algae.</title>
        <authorList>
            <person name="Puginier C."/>
            <person name="Libourel C."/>
            <person name="Otte J."/>
            <person name="Skaloud P."/>
            <person name="Haon M."/>
            <person name="Grisel S."/>
            <person name="Petersen M."/>
            <person name="Berrin J.G."/>
            <person name="Delaux P.M."/>
            <person name="Dal Grande F."/>
            <person name="Keller J."/>
        </authorList>
    </citation>
    <scope>NUCLEOTIDE SEQUENCE [LARGE SCALE GENOMIC DNA]</scope>
    <source>
        <strain evidence="2 3">SAG 2145</strain>
    </source>
</reference>
<proteinExistence type="predicted"/>
<evidence type="ECO:0000313" key="3">
    <source>
        <dbReference type="Proteomes" id="UP001438707"/>
    </source>
</evidence>
<dbReference type="EMBL" id="JALJOS010000007">
    <property type="protein sequence ID" value="KAK9836756.1"/>
    <property type="molecule type" value="Genomic_DNA"/>
</dbReference>
<name>A0AAW1RU87_9CHLO</name>
<comment type="caution">
    <text evidence="2">The sequence shown here is derived from an EMBL/GenBank/DDBJ whole genome shotgun (WGS) entry which is preliminary data.</text>
</comment>
<gene>
    <name evidence="2" type="ORF">WJX74_007486</name>
</gene>
<keyword evidence="3" id="KW-1185">Reference proteome</keyword>
<protein>
    <submittedName>
        <fullName evidence="2">Uncharacterized protein</fullName>
    </submittedName>
</protein>
<organism evidence="2 3">
    <name type="scientific">Apatococcus lobatus</name>
    <dbReference type="NCBI Taxonomy" id="904363"/>
    <lineage>
        <taxon>Eukaryota</taxon>
        <taxon>Viridiplantae</taxon>
        <taxon>Chlorophyta</taxon>
        <taxon>core chlorophytes</taxon>
        <taxon>Trebouxiophyceae</taxon>
        <taxon>Chlorellales</taxon>
        <taxon>Chlorellaceae</taxon>
        <taxon>Apatococcus</taxon>
    </lineage>
</organism>
<accession>A0AAW1RU87</accession>
<evidence type="ECO:0000256" key="1">
    <source>
        <dbReference type="SAM" id="MobiDB-lite"/>
    </source>
</evidence>
<dbReference type="AlphaFoldDB" id="A0AAW1RU87"/>
<dbReference type="Proteomes" id="UP001438707">
    <property type="component" value="Unassembled WGS sequence"/>
</dbReference>
<evidence type="ECO:0000313" key="2">
    <source>
        <dbReference type="EMBL" id="KAK9836756.1"/>
    </source>
</evidence>